<name>A0AAV4NC39_CAEEX</name>
<accession>A0AAV4NC39</accession>
<comment type="caution">
    <text evidence="1">The sequence shown here is derived from an EMBL/GenBank/DDBJ whole genome shotgun (WGS) entry which is preliminary data.</text>
</comment>
<proteinExistence type="predicted"/>
<dbReference type="EMBL" id="BPLR01003121">
    <property type="protein sequence ID" value="GIX81380.1"/>
    <property type="molecule type" value="Genomic_DNA"/>
</dbReference>
<gene>
    <name evidence="1" type="ORF">CEXT_491521</name>
</gene>
<organism evidence="1 2">
    <name type="scientific">Caerostris extrusa</name>
    <name type="common">Bark spider</name>
    <name type="synonym">Caerostris bankana</name>
    <dbReference type="NCBI Taxonomy" id="172846"/>
    <lineage>
        <taxon>Eukaryota</taxon>
        <taxon>Metazoa</taxon>
        <taxon>Ecdysozoa</taxon>
        <taxon>Arthropoda</taxon>
        <taxon>Chelicerata</taxon>
        <taxon>Arachnida</taxon>
        <taxon>Araneae</taxon>
        <taxon>Araneomorphae</taxon>
        <taxon>Entelegynae</taxon>
        <taxon>Araneoidea</taxon>
        <taxon>Araneidae</taxon>
        <taxon>Caerostris</taxon>
    </lineage>
</organism>
<protein>
    <submittedName>
        <fullName evidence="1">Uncharacterized protein</fullName>
    </submittedName>
</protein>
<reference evidence="1 2" key="1">
    <citation type="submission" date="2021-06" db="EMBL/GenBank/DDBJ databases">
        <title>Caerostris extrusa draft genome.</title>
        <authorList>
            <person name="Kono N."/>
            <person name="Arakawa K."/>
        </authorList>
    </citation>
    <scope>NUCLEOTIDE SEQUENCE [LARGE SCALE GENOMIC DNA]</scope>
</reference>
<dbReference type="AlphaFoldDB" id="A0AAV4NC39"/>
<keyword evidence="2" id="KW-1185">Reference proteome</keyword>
<dbReference type="Proteomes" id="UP001054945">
    <property type="component" value="Unassembled WGS sequence"/>
</dbReference>
<sequence length="84" mass="9588">MLEDQVEGWTPAACTTGIRSGDRANSKMSLRYSSTRLAQQDRVLPSIKMNAFPFGINIRFDKRFKDLFQISNNSLDPQDIHPQD</sequence>
<evidence type="ECO:0000313" key="1">
    <source>
        <dbReference type="EMBL" id="GIX81380.1"/>
    </source>
</evidence>
<evidence type="ECO:0000313" key="2">
    <source>
        <dbReference type="Proteomes" id="UP001054945"/>
    </source>
</evidence>